<evidence type="ECO:0000313" key="2">
    <source>
        <dbReference type="EMBL" id="ESP04517.1"/>
    </source>
</evidence>
<evidence type="ECO:0000256" key="1">
    <source>
        <dbReference type="SAM" id="Phobius"/>
    </source>
</evidence>
<gene>
    <name evidence="2" type="ORF">LOTGIDRAFT_170762</name>
</gene>
<keyword evidence="1" id="KW-1133">Transmembrane helix</keyword>
<evidence type="ECO:0000313" key="3">
    <source>
        <dbReference type="Proteomes" id="UP000030746"/>
    </source>
</evidence>
<dbReference type="HOGENOM" id="CLU_1196014_0_0_1"/>
<proteinExistence type="predicted"/>
<name>V4BFA5_LOTGI</name>
<organism evidence="2 3">
    <name type="scientific">Lottia gigantea</name>
    <name type="common">Giant owl limpet</name>
    <dbReference type="NCBI Taxonomy" id="225164"/>
    <lineage>
        <taxon>Eukaryota</taxon>
        <taxon>Metazoa</taxon>
        <taxon>Spiralia</taxon>
        <taxon>Lophotrochozoa</taxon>
        <taxon>Mollusca</taxon>
        <taxon>Gastropoda</taxon>
        <taxon>Patellogastropoda</taxon>
        <taxon>Lottioidea</taxon>
        <taxon>Lottiidae</taxon>
        <taxon>Lottia</taxon>
    </lineage>
</organism>
<dbReference type="AlphaFoldDB" id="V4BFA5"/>
<dbReference type="OrthoDB" id="6151888at2759"/>
<protein>
    <submittedName>
        <fullName evidence="2">Uncharacterized protein</fullName>
    </submittedName>
</protein>
<dbReference type="CTD" id="20241534"/>
<dbReference type="Proteomes" id="UP000030746">
    <property type="component" value="Unassembled WGS sequence"/>
</dbReference>
<dbReference type="RefSeq" id="XP_009044848.1">
    <property type="nucleotide sequence ID" value="XM_009046600.1"/>
</dbReference>
<sequence>MWKIRTILSPQKVLLIIPCLILFLVYFKLVEVPQPSKSTESLVNQKLRQLKEHDLLPKLSKPKTIEILQKSPAVPPAVLPSCPNVLTNMVQGYWKQNSMTPDQRKEIDHFLNVLARYEAVPPNFQRTDLKCGNVTYPLPYNKWIRAVCDKHGATPCCYNNKCVSMTSDECICDNCLDLRTRIIAEYADWIPFDRRCTVKVYNQNDACELLSDHVMVFMGDSMVVSISLCCYC</sequence>
<dbReference type="GeneID" id="20241534"/>
<keyword evidence="1" id="KW-0472">Membrane</keyword>
<accession>V4BFA5</accession>
<keyword evidence="1" id="KW-0812">Transmembrane</keyword>
<feature type="transmembrane region" description="Helical" evidence="1">
    <location>
        <begin position="12"/>
        <end position="29"/>
    </location>
</feature>
<dbReference type="KEGG" id="lgi:LOTGIDRAFT_170762"/>
<reference evidence="2 3" key="1">
    <citation type="journal article" date="2013" name="Nature">
        <title>Insights into bilaterian evolution from three spiralian genomes.</title>
        <authorList>
            <person name="Simakov O."/>
            <person name="Marletaz F."/>
            <person name="Cho S.J."/>
            <person name="Edsinger-Gonzales E."/>
            <person name="Havlak P."/>
            <person name="Hellsten U."/>
            <person name="Kuo D.H."/>
            <person name="Larsson T."/>
            <person name="Lv J."/>
            <person name="Arendt D."/>
            <person name="Savage R."/>
            <person name="Osoegawa K."/>
            <person name="de Jong P."/>
            <person name="Grimwood J."/>
            <person name="Chapman J.A."/>
            <person name="Shapiro H."/>
            <person name="Aerts A."/>
            <person name="Otillar R.P."/>
            <person name="Terry A.Y."/>
            <person name="Boore J.L."/>
            <person name="Grigoriev I.V."/>
            <person name="Lindberg D.R."/>
            <person name="Seaver E.C."/>
            <person name="Weisblat D.A."/>
            <person name="Putnam N.H."/>
            <person name="Rokhsar D.S."/>
        </authorList>
    </citation>
    <scope>NUCLEOTIDE SEQUENCE [LARGE SCALE GENOMIC DNA]</scope>
</reference>
<dbReference type="EMBL" id="KB199728">
    <property type="protein sequence ID" value="ESP04517.1"/>
    <property type="molecule type" value="Genomic_DNA"/>
</dbReference>
<keyword evidence="3" id="KW-1185">Reference proteome</keyword>